<dbReference type="Proteomes" id="UP001597183">
    <property type="component" value="Unassembled WGS sequence"/>
</dbReference>
<keyword evidence="2" id="KW-1185">Reference proteome</keyword>
<proteinExistence type="predicted"/>
<dbReference type="EMBL" id="JBHTMK010000007">
    <property type="protein sequence ID" value="MFD1365008.1"/>
    <property type="molecule type" value="Genomic_DNA"/>
</dbReference>
<evidence type="ECO:0000313" key="2">
    <source>
        <dbReference type="Proteomes" id="UP001597183"/>
    </source>
</evidence>
<sequence length="70" mass="8378">MRVHTPERPSWDCLACGHLWPCDPAREELKADHDLVQLAIYMWDRLEEAVRDLPPTPATEMFERFLKWTR</sequence>
<organism evidence="1 2">
    <name type="scientific">Actinoplanes sichuanensis</name>
    <dbReference type="NCBI Taxonomy" id="512349"/>
    <lineage>
        <taxon>Bacteria</taxon>
        <taxon>Bacillati</taxon>
        <taxon>Actinomycetota</taxon>
        <taxon>Actinomycetes</taxon>
        <taxon>Micromonosporales</taxon>
        <taxon>Micromonosporaceae</taxon>
        <taxon>Actinoplanes</taxon>
    </lineage>
</organism>
<accession>A0ABW4A4A7</accession>
<protein>
    <recommendedName>
        <fullName evidence="3">Flavin reductase</fullName>
    </recommendedName>
</protein>
<name>A0ABW4A4A7_9ACTN</name>
<evidence type="ECO:0000313" key="1">
    <source>
        <dbReference type="EMBL" id="MFD1365008.1"/>
    </source>
</evidence>
<reference evidence="2" key="1">
    <citation type="journal article" date="2019" name="Int. J. Syst. Evol. Microbiol.">
        <title>The Global Catalogue of Microorganisms (GCM) 10K type strain sequencing project: providing services to taxonomists for standard genome sequencing and annotation.</title>
        <authorList>
            <consortium name="The Broad Institute Genomics Platform"/>
            <consortium name="The Broad Institute Genome Sequencing Center for Infectious Disease"/>
            <person name="Wu L."/>
            <person name="Ma J."/>
        </authorList>
    </citation>
    <scope>NUCLEOTIDE SEQUENCE [LARGE SCALE GENOMIC DNA]</scope>
    <source>
        <strain evidence="2">CCM 7526</strain>
    </source>
</reference>
<evidence type="ECO:0008006" key="3">
    <source>
        <dbReference type="Google" id="ProtNLM"/>
    </source>
</evidence>
<dbReference type="RefSeq" id="WP_317795259.1">
    <property type="nucleotide sequence ID" value="NZ_AP028461.1"/>
</dbReference>
<comment type="caution">
    <text evidence="1">The sequence shown here is derived from an EMBL/GenBank/DDBJ whole genome shotgun (WGS) entry which is preliminary data.</text>
</comment>
<gene>
    <name evidence="1" type="ORF">ACFQ5G_06590</name>
</gene>